<dbReference type="Gene3D" id="3.30.2010.30">
    <property type="match status" value="1"/>
</dbReference>
<dbReference type="InterPro" id="IPR012779">
    <property type="entry name" value="Peptidase_M1_pepN"/>
</dbReference>
<dbReference type="SUPFAM" id="SSF63737">
    <property type="entry name" value="Leukotriene A4 hydrolase N-terminal domain"/>
    <property type="match status" value="1"/>
</dbReference>
<evidence type="ECO:0000256" key="2">
    <source>
        <dbReference type="ARBA" id="ARBA00001947"/>
    </source>
</evidence>
<evidence type="ECO:0000259" key="17">
    <source>
        <dbReference type="Pfam" id="PF17900"/>
    </source>
</evidence>
<evidence type="ECO:0000256" key="12">
    <source>
        <dbReference type="ARBA" id="ARBA00059739"/>
    </source>
</evidence>
<comment type="cofactor">
    <cofactor evidence="2">
        <name>Zn(2+)</name>
        <dbReference type="ChEBI" id="CHEBI:29105"/>
    </cofactor>
</comment>
<keyword evidence="10" id="KW-0862">Zinc</keyword>
<feature type="domain" description="Peptidase M1 alanyl aminopeptidase Ig-like fold" evidence="15">
    <location>
        <begin position="448"/>
        <end position="544"/>
    </location>
</feature>
<evidence type="ECO:0000256" key="4">
    <source>
        <dbReference type="ARBA" id="ARBA00012564"/>
    </source>
</evidence>
<evidence type="ECO:0000259" key="14">
    <source>
        <dbReference type="Pfam" id="PF01433"/>
    </source>
</evidence>
<dbReference type="InterPro" id="IPR027268">
    <property type="entry name" value="Peptidase_M4/M1_CTD_sf"/>
</dbReference>
<proteinExistence type="inferred from homology"/>
<dbReference type="FunFam" id="3.30.2010.30:FF:000002">
    <property type="entry name" value="Putative aminopeptidase N"/>
    <property type="match status" value="1"/>
</dbReference>
<evidence type="ECO:0000256" key="7">
    <source>
        <dbReference type="ARBA" id="ARBA00022670"/>
    </source>
</evidence>
<dbReference type="AlphaFoldDB" id="A0A6N7EVM7"/>
<dbReference type="InterPro" id="IPR037144">
    <property type="entry name" value="Peptidase_M1_pepN_C_sf"/>
</dbReference>
<dbReference type="InterPro" id="IPR024601">
    <property type="entry name" value="Peptidase_M1_pepN_C"/>
</dbReference>
<dbReference type="InterPro" id="IPR045357">
    <property type="entry name" value="Aminopeptidase_N-like_N"/>
</dbReference>
<dbReference type="Gene3D" id="1.25.50.10">
    <property type="entry name" value="Peptidase M1, alanyl aminopeptidase, C-terminal domain"/>
    <property type="match status" value="1"/>
</dbReference>
<dbReference type="PANTHER" id="PTHR46322:SF1">
    <property type="entry name" value="PUROMYCIN-SENSITIVE AMINOPEPTIDASE"/>
    <property type="match status" value="1"/>
</dbReference>
<dbReference type="Gene3D" id="1.10.390.10">
    <property type="entry name" value="Neutral Protease Domain 2"/>
    <property type="match status" value="1"/>
</dbReference>
<evidence type="ECO:0000256" key="11">
    <source>
        <dbReference type="ARBA" id="ARBA00023049"/>
    </source>
</evidence>
<dbReference type="Gene3D" id="2.60.40.1840">
    <property type="match status" value="1"/>
</dbReference>
<evidence type="ECO:0000256" key="1">
    <source>
        <dbReference type="ARBA" id="ARBA00000098"/>
    </source>
</evidence>
<dbReference type="Pfam" id="PF11940">
    <property type="entry name" value="DUF3458"/>
    <property type="match status" value="1"/>
</dbReference>
<dbReference type="InterPro" id="IPR014782">
    <property type="entry name" value="Peptidase_M1_dom"/>
</dbReference>
<name>A0A6N7EVM7_9GAMM</name>
<dbReference type="FunFam" id="2.60.40.1730:FF:000005">
    <property type="entry name" value="Aminopeptidase N"/>
    <property type="match status" value="1"/>
</dbReference>
<comment type="similarity">
    <text evidence="3">Belongs to the peptidase M1 family.</text>
</comment>
<dbReference type="InterPro" id="IPR042097">
    <property type="entry name" value="Aminopeptidase_N-like_N_sf"/>
</dbReference>
<dbReference type="InParanoid" id="A0A6N7EVM7"/>
<keyword evidence="8" id="KW-0479">Metal-binding</keyword>
<dbReference type="PANTHER" id="PTHR46322">
    <property type="entry name" value="PUROMYCIN-SENSITIVE AMINOPEPTIDASE"/>
    <property type="match status" value="1"/>
</dbReference>
<feature type="domain" description="Aminopeptidase N-like N-terminal" evidence="17">
    <location>
        <begin position="33"/>
        <end position="189"/>
    </location>
</feature>
<dbReference type="PRINTS" id="PR00756">
    <property type="entry name" value="ALADIPTASE"/>
</dbReference>
<evidence type="ECO:0000259" key="15">
    <source>
        <dbReference type="Pfam" id="PF11940"/>
    </source>
</evidence>
<comment type="caution">
    <text evidence="18">The sequence shown here is derived from an EMBL/GenBank/DDBJ whole genome shotgun (WGS) entry which is preliminary data.</text>
</comment>
<dbReference type="GO" id="GO:0008270">
    <property type="term" value="F:zinc ion binding"/>
    <property type="evidence" value="ECO:0007669"/>
    <property type="project" value="InterPro"/>
</dbReference>
<dbReference type="GO" id="GO:0006508">
    <property type="term" value="P:proteolysis"/>
    <property type="evidence" value="ECO:0007669"/>
    <property type="project" value="UniProtKB-UniRule"/>
</dbReference>
<dbReference type="RefSeq" id="WP_152808776.1">
    <property type="nucleotide sequence ID" value="NZ_WHNW01000002.1"/>
</dbReference>
<dbReference type="Proteomes" id="UP000471298">
    <property type="component" value="Unassembled WGS sequence"/>
</dbReference>
<dbReference type="InterPro" id="IPR038438">
    <property type="entry name" value="PepN_Ig-like_sf"/>
</dbReference>
<dbReference type="EC" id="3.4.11.2" evidence="4 13"/>
<organism evidence="18 19">
    <name type="scientific">Ostreibacterium oceani</name>
    <dbReference type="NCBI Taxonomy" id="2654998"/>
    <lineage>
        <taxon>Bacteria</taxon>
        <taxon>Pseudomonadati</taxon>
        <taxon>Pseudomonadota</taxon>
        <taxon>Gammaproteobacteria</taxon>
        <taxon>Cardiobacteriales</taxon>
        <taxon>Ostreibacteriaceae</taxon>
        <taxon>Ostreibacterium</taxon>
    </lineage>
</organism>
<evidence type="ECO:0000259" key="16">
    <source>
        <dbReference type="Pfam" id="PF17432"/>
    </source>
</evidence>
<comment type="function">
    <text evidence="12">Aminopeptidase N is involved in the degradation of intracellular peptides generated by protein breakdown during normal growth as well as in response to nutrient starvation.</text>
</comment>
<evidence type="ECO:0000256" key="5">
    <source>
        <dbReference type="ARBA" id="ARBA00015611"/>
    </source>
</evidence>
<keyword evidence="11" id="KW-0482">Metalloprotease</keyword>
<feature type="domain" description="Peptidase M1 membrane alanine aminopeptidase" evidence="14">
    <location>
        <begin position="228"/>
        <end position="438"/>
    </location>
</feature>
<keyword evidence="7" id="KW-0645">Protease</keyword>
<accession>A0A6N7EVM7</accession>
<protein>
    <recommendedName>
        <fullName evidence="5 13">Aminopeptidase N</fullName>
        <ecNumber evidence="4 13">3.4.11.2</ecNumber>
    </recommendedName>
</protein>
<dbReference type="FunCoup" id="A0A6N7EVM7">
    <property type="interactions" value="266"/>
</dbReference>
<evidence type="ECO:0000256" key="6">
    <source>
        <dbReference type="ARBA" id="ARBA00022438"/>
    </source>
</evidence>
<dbReference type="CDD" id="cd09600">
    <property type="entry name" value="M1_APN"/>
    <property type="match status" value="1"/>
</dbReference>
<dbReference type="Pfam" id="PF17432">
    <property type="entry name" value="DUF3458_C"/>
    <property type="match status" value="1"/>
</dbReference>
<dbReference type="InterPro" id="IPR001930">
    <property type="entry name" value="Peptidase_M1"/>
</dbReference>
<evidence type="ECO:0000256" key="13">
    <source>
        <dbReference type="NCBIfam" id="TIGR02414"/>
    </source>
</evidence>
<dbReference type="EMBL" id="WHNW01000002">
    <property type="protein sequence ID" value="MPV85479.1"/>
    <property type="molecule type" value="Genomic_DNA"/>
</dbReference>
<dbReference type="Pfam" id="PF17900">
    <property type="entry name" value="Peptidase_M1_N"/>
    <property type="match status" value="1"/>
</dbReference>
<keyword evidence="6 18" id="KW-0031">Aminopeptidase</keyword>
<dbReference type="Gene3D" id="2.60.40.1730">
    <property type="entry name" value="tricorn interacting facor f3 domain"/>
    <property type="match status" value="1"/>
</dbReference>
<sequence length="886" mass="100322">MTQRKKTPQTQYLADYKRADFTIEQVTLDFSLFDNQTIVTSKIVFKKTNNRVKNLHLTGEDLTLLSVSIDQKETSHYEVSDTGLTIKQVPNEFTLSTQVLIHPEKNTLLSGLYRSNAIFCTQCEAEGFRRITYFLDRPDVMTTYQVRIEADKTQYPVLLSNGNLVEQGDAGQNRHFAMWHDPFPKPSYLFALVAGDLACINKTTTTQSGRDVLLEIYTEKAFINQADYALGALERSLKWDEETFNLAYDLDRYMIVAISDFNAGAMENKGLNLFNAKYVLASPETATDKDFFNIENIIGHEYFHNWSGNRVTCRDWFQLSLKEGLTVFRDALFSADMTTKGYKRLEEVRTVRDHQFIEDQGPMSHPVRPSSYIEINNFYTLTVYEKGGEIIRMMYQMMGAETFKRGLALYFERHDGQAVTVEDFATAMSDASGIDLTGQFFRWYTQSGTPTVRVNSLYDAQSKTYKLTFSQHHLPTADQANQADKQDLVIPIAYRLFDEAGQSLCDERTIVLTESEKTIEFGSLSKRPVASILRNFSAPVRLHFEQSIDDLHTLVRFDDDLFVRYDALHHILKSAVSQLIGQQTTPQKTPQKTPQSIPQSTLTQLVGTYEYLLTKDNTPAIEKAELLALPSLSVFFSLLPEHPLDAVDQAVKTLSAALAQQMSEPLQARLSTPCEHEEHDLSFAAVSERSYRNACLQLLSYAGDTDSIARAKNAYDQAQGMTNRLAALEALNQTQSPEREAALSDFYQRFESDPQALDKWFAVHASADFPNTIDTVKSLATHPKFQLTNPNKVRALYGTFCMRNLAQFHHPSGQGYRLLSDLIATLDTINPSLAARMASPLTQWQRFDDARQDLMKTALTTLVNLQPISDDLYEIISKSLAVEQSA</sequence>
<dbReference type="GO" id="GO:0008237">
    <property type="term" value="F:metallopeptidase activity"/>
    <property type="evidence" value="ECO:0007669"/>
    <property type="project" value="UniProtKB-UniRule"/>
</dbReference>
<evidence type="ECO:0000313" key="19">
    <source>
        <dbReference type="Proteomes" id="UP000471298"/>
    </source>
</evidence>
<dbReference type="Pfam" id="PF01433">
    <property type="entry name" value="Peptidase_M1"/>
    <property type="match status" value="1"/>
</dbReference>
<gene>
    <name evidence="18" type="primary">pepN</name>
    <name evidence="18" type="ORF">GCU85_01855</name>
</gene>
<evidence type="ECO:0000256" key="8">
    <source>
        <dbReference type="ARBA" id="ARBA00022723"/>
    </source>
</evidence>
<dbReference type="SUPFAM" id="SSF55486">
    <property type="entry name" value="Metalloproteases ('zincins'), catalytic domain"/>
    <property type="match status" value="1"/>
</dbReference>
<dbReference type="InterPro" id="IPR035414">
    <property type="entry name" value="Peptidase_M1_pepN_Ig-like"/>
</dbReference>
<evidence type="ECO:0000256" key="3">
    <source>
        <dbReference type="ARBA" id="ARBA00010136"/>
    </source>
</evidence>
<keyword evidence="19" id="KW-1185">Reference proteome</keyword>
<evidence type="ECO:0000256" key="10">
    <source>
        <dbReference type="ARBA" id="ARBA00022833"/>
    </source>
</evidence>
<reference evidence="18 19" key="1">
    <citation type="submission" date="2019-10" db="EMBL/GenBank/DDBJ databases">
        <title>Cardiobacteriales fam. a chemoheterotrophic member of the order Cardiobacteriales, and proposal of Cardiobacteriales fam. nov.</title>
        <authorList>
            <person name="Wang C."/>
        </authorList>
    </citation>
    <scope>NUCLEOTIDE SEQUENCE [LARGE SCALE GENOMIC DNA]</scope>
    <source>
        <strain evidence="18 19">ML27</strain>
    </source>
</reference>
<comment type="catalytic activity">
    <reaction evidence="1">
        <text>Release of an N-terminal amino acid, Xaa-|-Yaa- from a peptide, amide or arylamide. Xaa is preferably Ala, but may be most amino acids including Pro (slow action). When a terminal hydrophobic residue is followed by a prolyl residue, the two may be released as an intact Xaa-Pro dipeptide.</text>
        <dbReference type="EC" id="3.4.11.2"/>
    </reaction>
</comment>
<evidence type="ECO:0000256" key="9">
    <source>
        <dbReference type="ARBA" id="ARBA00022801"/>
    </source>
</evidence>
<feature type="domain" description="Peptidase M1 alanyl aminopeptidase C-terminal" evidence="16">
    <location>
        <begin position="549"/>
        <end position="881"/>
    </location>
</feature>
<dbReference type="GO" id="GO:0016285">
    <property type="term" value="F:alanyl aminopeptidase activity"/>
    <property type="evidence" value="ECO:0007669"/>
    <property type="project" value="UniProtKB-EC"/>
</dbReference>
<evidence type="ECO:0000313" key="18">
    <source>
        <dbReference type="EMBL" id="MPV85479.1"/>
    </source>
</evidence>
<keyword evidence="9 18" id="KW-0378">Hydrolase</keyword>
<dbReference type="NCBIfam" id="TIGR02414">
    <property type="entry name" value="pepN_proteo"/>
    <property type="match status" value="1"/>
</dbReference>